<dbReference type="FunFam" id="3.40.1190.20:FF:000001">
    <property type="entry name" value="Phosphofructokinase"/>
    <property type="match status" value="1"/>
</dbReference>
<comment type="catalytic activity">
    <reaction evidence="7">
        <text>D-tagatofuranose 6-phosphate + ATP = D-tagatofuranose 1,6-bisphosphate + ADP + H(+)</text>
        <dbReference type="Rhea" id="RHEA:12420"/>
        <dbReference type="ChEBI" id="CHEBI:15378"/>
        <dbReference type="ChEBI" id="CHEBI:30616"/>
        <dbReference type="ChEBI" id="CHEBI:58694"/>
        <dbReference type="ChEBI" id="CHEBI:58695"/>
        <dbReference type="ChEBI" id="CHEBI:456216"/>
        <dbReference type="EC" id="2.7.1.144"/>
    </reaction>
</comment>
<dbReference type="InterPro" id="IPR022463">
    <property type="entry name" value="1-PFruKinase"/>
</dbReference>
<keyword evidence="7" id="KW-0423">Lactose metabolism</keyword>
<keyword evidence="4 8" id="KW-0418">Kinase</keyword>
<dbReference type="NCBIfam" id="TIGR03168">
    <property type="entry name" value="1-PFK"/>
    <property type="match status" value="1"/>
</dbReference>
<dbReference type="InterPro" id="IPR002173">
    <property type="entry name" value="Carboh/pur_kinase_PfkB_CS"/>
</dbReference>
<accession>A0A6A7K987</accession>
<dbReference type="PANTHER" id="PTHR46566">
    <property type="entry name" value="1-PHOSPHOFRUCTOKINASE-RELATED"/>
    <property type="match status" value="1"/>
</dbReference>
<organism evidence="10 11">
    <name type="scientific">Alkalibaculum sporogenes</name>
    <dbReference type="NCBI Taxonomy" id="2655001"/>
    <lineage>
        <taxon>Bacteria</taxon>
        <taxon>Bacillati</taxon>
        <taxon>Bacillota</taxon>
        <taxon>Clostridia</taxon>
        <taxon>Eubacteriales</taxon>
        <taxon>Eubacteriaceae</taxon>
        <taxon>Alkalibaculum</taxon>
    </lineage>
</organism>
<comment type="pathway">
    <text evidence="7">Carbohydrate metabolism; D-tagatose 6-phosphate degradation; D-glyceraldehyde 3-phosphate and glycerone phosphate from D-tagatose 6-phosphate: step 1/2.</text>
</comment>
<dbReference type="Pfam" id="PF00294">
    <property type="entry name" value="PfkB"/>
    <property type="match status" value="1"/>
</dbReference>
<dbReference type="EC" id="2.7.1.144" evidence="7"/>
<evidence type="ECO:0000256" key="4">
    <source>
        <dbReference type="ARBA" id="ARBA00022777"/>
    </source>
</evidence>
<keyword evidence="2 7" id="KW-0808">Transferase</keyword>
<evidence type="ECO:0000256" key="7">
    <source>
        <dbReference type="PIRNR" id="PIRNR000535"/>
    </source>
</evidence>
<evidence type="ECO:0000259" key="9">
    <source>
        <dbReference type="Pfam" id="PF00294"/>
    </source>
</evidence>
<dbReference type="EMBL" id="WHNX01000009">
    <property type="protein sequence ID" value="MPW25673.1"/>
    <property type="molecule type" value="Genomic_DNA"/>
</dbReference>
<keyword evidence="11" id="KW-1185">Reference proteome</keyword>
<evidence type="ECO:0000256" key="5">
    <source>
        <dbReference type="ARBA" id="ARBA00022840"/>
    </source>
</evidence>
<comment type="catalytic activity">
    <reaction evidence="6 8">
        <text>beta-D-fructose 1-phosphate + ATP = beta-D-fructose 1,6-bisphosphate + ADP + H(+)</text>
        <dbReference type="Rhea" id="RHEA:14213"/>
        <dbReference type="ChEBI" id="CHEBI:15378"/>
        <dbReference type="ChEBI" id="CHEBI:30616"/>
        <dbReference type="ChEBI" id="CHEBI:32966"/>
        <dbReference type="ChEBI" id="CHEBI:138881"/>
        <dbReference type="ChEBI" id="CHEBI:456216"/>
        <dbReference type="EC" id="2.7.1.56"/>
    </reaction>
</comment>
<dbReference type="GO" id="GO:2001059">
    <property type="term" value="P:D-tagatose 6-phosphate catabolic process"/>
    <property type="evidence" value="ECO:0007669"/>
    <property type="project" value="UniProtKB-UniPathway"/>
</dbReference>
<dbReference type="AlphaFoldDB" id="A0A6A7K987"/>
<evidence type="ECO:0000256" key="1">
    <source>
        <dbReference type="ARBA" id="ARBA00005380"/>
    </source>
</evidence>
<dbReference type="PIRSF" id="PIRSF000535">
    <property type="entry name" value="1PFK/6PFK/LacC"/>
    <property type="match status" value="1"/>
</dbReference>
<comment type="similarity">
    <text evidence="7">Belongs to the carbohydrate kinase PfkB family. LacC subfamily.</text>
</comment>
<dbReference type="GO" id="GO:0005829">
    <property type="term" value="C:cytosol"/>
    <property type="evidence" value="ECO:0007669"/>
    <property type="project" value="TreeGrafter"/>
</dbReference>
<sequence length="326" mass="35740">MKIKLIFCERRVLELIITVTLNPALDKTINTNKFIFGQVNKVEKSIQDPGGKGINVSKVLKNIDNINLAIGFIGGNNGEIIVQSLKQMGIEEKFTSIKANTRMNIKIIDGATGETTDLNERGEYIQKNELEEFLSQYKEIVRKGDFVVIAGSVPRGIPDSIYYILSKYAETVGAKVFLDTSGNYLKEALESKVFLIKPNIDELEEVVGKKIHSQDEILDECRKLLDSKDISNICLSMGSRGAMLITKDYVLKAKVPIVAVKSTVGAGDSLLGGIVSYLDKGCSIEEAFKCGVAASVVAVTKEGTKAPNLSEIIKMMNEIQVVKEVL</sequence>
<keyword evidence="3 7" id="KW-0547">Nucleotide-binding</keyword>
<evidence type="ECO:0000313" key="10">
    <source>
        <dbReference type="EMBL" id="MPW25673.1"/>
    </source>
</evidence>
<dbReference type="GO" id="GO:0005988">
    <property type="term" value="P:lactose metabolic process"/>
    <property type="evidence" value="ECO:0007669"/>
    <property type="project" value="UniProtKB-KW"/>
</dbReference>
<dbReference type="Gene3D" id="3.40.1190.20">
    <property type="match status" value="1"/>
</dbReference>
<dbReference type="PANTHER" id="PTHR46566:SF2">
    <property type="entry name" value="ATP-DEPENDENT 6-PHOSPHOFRUCTOKINASE ISOZYME 2"/>
    <property type="match status" value="1"/>
</dbReference>
<feature type="domain" description="Carbohydrate kinase PfkB" evidence="9">
    <location>
        <begin position="29"/>
        <end position="308"/>
    </location>
</feature>
<dbReference type="SUPFAM" id="SSF53613">
    <property type="entry name" value="Ribokinase-like"/>
    <property type="match status" value="1"/>
</dbReference>
<keyword evidence="5 7" id="KW-0067">ATP-binding</keyword>
<evidence type="ECO:0000256" key="8">
    <source>
        <dbReference type="RuleBase" id="RU369061"/>
    </source>
</evidence>
<dbReference type="InterPro" id="IPR029056">
    <property type="entry name" value="Ribokinase-like"/>
</dbReference>
<dbReference type="GO" id="GO:0009024">
    <property type="term" value="F:tagatose-6-phosphate kinase activity"/>
    <property type="evidence" value="ECO:0007669"/>
    <property type="project" value="UniProtKB-EC"/>
</dbReference>
<evidence type="ECO:0000256" key="6">
    <source>
        <dbReference type="ARBA" id="ARBA00047745"/>
    </source>
</evidence>
<comment type="function">
    <text evidence="8">Catalyzes the ATP-dependent phosphorylation of fructose-l-phosphate to fructose-l,6-bisphosphate.</text>
</comment>
<protein>
    <recommendedName>
        <fullName evidence="7">Tagatose-6-phosphate kinase</fullName>
        <ecNumber evidence="7">2.7.1.144</ecNumber>
    </recommendedName>
</protein>
<name>A0A6A7K987_9FIRM</name>
<dbReference type="InterPro" id="IPR011611">
    <property type="entry name" value="PfkB_dom"/>
</dbReference>
<evidence type="ECO:0000313" key="11">
    <source>
        <dbReference type="Proteomes" id="UP000440004"/>
    </source>
</evidence>
<proteinExistence type="inferred from homology"/>
<reference evidence="10 11" key="1">
    <citation type="submission" date="2019-10" db="EMBL/GenBank/DDBJ databases">
        <title>Alkalibaculum tamaniensis sp.nov., a new alkaliphilic acetogen, isolated on methoxylated aromatics from a mud volcano.</title>
        <authorList>
            <person name="Khomyakova M.A."/>
            <person name="Merkel A.Y."/>
            <person name="Bonch-Osmolovskaya E.A."/>
            <person name="Slobodkin A.I."/>
        </authorList>
    </citation>
    <scope>NUCLEOTIDE SEQUENCE [LARGE SCALE GENOMIC DNA]</scope>
    <source>
        <strain evidence="10 11">M08DMB</strain>
    </source>
</reference>
<dbReference type="NCBIfam" id="TIGR03828">
    <property type="entry name" value="pfkB"/>
    <property type="match status" value="1"/>
</dbReference>
<dbReference type="PROSITE" id="PS00584">
    <property type="entry name" value="PFKB_KINASES_2"/>
    <property type="match status" value="1"/>
</dbReference>
<comment type="caution">
    <text evidence="10">The sequence shown here is derived from an EMBL/GenBank/DDBJ whole genome shotgun (WGS) entry which is preliminary data.</text>
</comment>
<evidence type="ECO:0000256" key="2">
    <source>
        <dbReference type="ARBA" id="ARBA00022679"/>
    </source>
</evidence>
<dbReference type="GO" id="GO:0005524">
    <property type="term" value="F:ATP binding"/>
    <property type="evidence" value="ECO:0007669"/>
    <property type="project" value="UniProtKB-UniRule"/>
</dbReference>
<dbReference type="Proteomes" id="UP000440004">
    <property type="component" value="Unassembled WGS sequence"/>
</dbReference>
<dbReference type="UniPathway" id="UPA00704">
    <property type="reaction ID" value="UER00715"/>
</dbReference>
<evidence type="ECO:0000256" key="3">
    <source>
        <dbReference type="ARBA" id="ARBA00022741"/>
    </source>
</evidence>
<dbReference type="GO" id="GO:0008662">
    <property type="term" value="F:1-phosphofructokinase activity"/>
    <property type="evidence" value="ECO:0007669"/>
    <property type="project" value="UniProtKB-UniRule"/>
</dbReference>
<dbReference type="GO" id="GO:0044281">
    <property type="term" value="P:small molecule metabolic process"/>
    <property type="evidence" value="ECO:0007669"/>
    <property type="project" value="UniProtKB-ARBA"/>
</dbReference>
<comment type="similarity">
    <text evidence="1">Belongs to the carbohydrate kinase pfkB family.</text>
</comment>
<gene>
    <name evidence="10" type="primary">pfkB</name>
    <name evidence="10" type="ORF">GC105_07705</name>
</gene>
<dbReference type="CDD" id="cd01164">
    <property type="entry name" value="FruK_PfkB_like"/>
    <property type="match status" value="1"/>
</dbReference>
<dbReference type="InterPro" id="IPR017583">
    <property type="entry name" value="Tagatose/fructose_Pkinase"/>
</dbReference>
<dbReference type="GO" id="GO:0016052">
    <property type="term" value="P:carbohydrate catabolic process"/>
    <property type="evidence" value="ECO:0007669"/>
    <property type="project" value="UniProtKB-ARBA"/>
</dbReference>